<evidence type="ECO:0000256" key="9">
    <source>
        <dbReference type="ARBA" id="ARBA00022842"/>
    </source>
</evidence>
<keyword evidence="11" id="KW-0448">Lipopolysaccharide biosynthesis</keyword>
<keyword evidence="8 11" id="KW-0378">Hydrolase</keyword>
<dbReference type="SUPFAM" id="SSF56784">
    <property type="entry name" value="HAD-like"/>
    <property type="match status" value="1"/>
</dbReference>
<comment type="similarity">
    <text evidence="3 11">Belongs to the KdsC family.</text>
</comment>
<dbReference type="NCBIfam" id="TIGR01670">
    <property type="entry name" value="KdsC-phosphatas"/>
    <property type="match status" value="1"/>
</dbReference>
<evidence type="ECO:0000256" key="7">
    <source>
        <dbReference type="ARBA" id="ARBA00022723"/>
    </source>
</evidence>
<dbReference type="Proteomes" id="UP000267342">
    <property type="component" value="Chromosome"/>
</dbReference>
<comment type="subunit">
    <text evidence="4 11">Homotetramer.</text>
</comment>
<dbReference type="GO" id="GO:0009103">
    <property type="term" value="P:lipopolysaccharide biosynthetic process"/>
    <property type="evidence" value="ECO:0007669"/>
    <property type="project" value="UniProtKB-UniRule"/>
</dbReference>
<comment type="function">
    <text evidence="11">Catalyzes the hydrolysis of 3-deoxy-D-manno-octulosonate 8-phosphate (KDO 8-P) to 3-deoxy-D-manno-octulosonate (KDO) and inorganic phosphate.</text>
</comment>
<dbReference type="GO" id="GO:0008781">
    <property type="term" value="F:N-acylneuraminate cytidylyltransferase activity"/>
    <property type="evidence" value="ECO:0007669"/>
    <property type="project" value="TreeGrafter"/>
</dbReference>
<dbReference type="InterPro" id="IPR050793">
    <property type="entry name" value="CMP-NeuNAc_synthase"/>
</dbReference>
<dbReference type="EC" id="3.1.3.45" evidence="5 11"/>
<dbReference type="AlphaFoldDB" id="A0A348HGW2"/>
<dbReference type="RefSeq" id="WP_084261889.1">
    <property type="nucleotide sequence ID" value="NZ_AP018933.1"/>
</dbReference>
<dbReference type="KEGG" id="zpl:ZBT109_2127"/>
<reference evidence="13 14" key="1">
    <citation type="submission" date="2018-09" db="EMBL/GenBank/DDBJ databases">
        <title>Zymobacter palmae IAM14233 (=T109) whole genome analysis.</title>
        <authorList>
            <person name="Yanase H."/>
        </authorList>
    </citation>
    <scope>NUCLEOTIDE SEQUENCE [LARGE SCALE GENOMIC DNA]</scope>
    <source>
        <strain evidence="13 14">IAM14233</strain>
    </source>
</reference>
<feature type="binding site" evidence="12">
    <location>
        <position position="130"/>
    </location>
    <ligand>
        <name>Mg(2+)</name>
        <dbReference type="ChEBI" id="CHEBI:18420"/>
    </ligand>
</feature>
<feature type="binding site" evidence="12">
    <location>
        <position position="39"/>
    </location>
    <ligand>
        <name>substrate</name>
    </ligand>
</feature>
<evidence type="ECO:0000256" key="2">
    <source>
        <dbReference type="ARBA" id="ARBA00001946"/>
    </source>
</evidence>
<gene>
    <name evidence="13" type="ORF">ZBT109_2127</name>
</gene>
<accession>A0A348HGW2</accession>
<dbReference type="PANTHER" id="PTHR21485">
    <property type="entry name" value="HAD SUPERFAMILY MEMBERS CMAS AND KDSC"/>
    <property type="match status" value="1"/>
</dbReference>
<evidence type="ECO:0000256" key="3">
    <source>
        <dbReference type="ARBA" id="ARBA00005893"/>
    </source>
</evidence>
<dbReference type="InterPro" id="IPR010023">
    <property type="entry name" value="KdsC_fam"/>
</dbReference>
<dbReference type="Gene3D" id="3.40.50.1000">
    <property type="entry name" value="HAD superfamily/HAD-like"/>
    <property type="match status" value="1"/>
</dbReference>
<dbReference type="Pfam" id="PF08282">
    <property type="entry name" value="Hydrolase_3"/>
    <property type="match status" value="1"/>
</dbReference>
<dbReference type="SFLD" id="SFLDS00003">
    <property type="entry name" value="Haloacid_Dehalogenase"/>
    <property type="match status" value="1"/>
</dbReference>
<dbReference type="PIRSF" id="PIRSF006118">
    <property type="entry name" value="KDO8-P_Ptase"/>
    <property type="match status" value="1"/>
</dbReference>
<dbReference type="SFLD" id="SFLDG01136">
    <property type="entry name" value="C1.6:_Phosphoserine_Phosphatas"/>
    <property type="match status" value="1"/>
</dbReference>
<protein>
    <recommendedName>
        <fullName evidence="6 11">3-deoxy-D-manno-octulosonate 8-phosphate phosphatase KdsC</fullName>
        <ecNumber evidence="5 11">3.1.3.45</ecNumber>
    </recommendedName>
    <alternativeName>
        <fullName evidence="10 11">KDO 8-P phosphatase</fullName>
    </alternativeName>
</protein>
<dbReference type="CDD" id="cd01630">
    <property type="entry name" value="HAD_KDO-like"/>
    <property type="match status" value="1"/>
</dbReference>
<evidence type="ECO:0000256" key="11">
    <source>
        <dbReference type="PIRNR" id="PIRNR006118"/>
    </source>
</evidence>
<name>A0A348HGW2_9GAMM</name>
<feature type="binding site" evidence="12">
    <location>
        <position position="37"/>
    </location>
    <ligand>
        <name>Mg(2+)</name>
        <dbReference type="ChEBI" id="CHEBI:18420"/>
    </ligand>
</feature>
<dbReference type="SFLD" id="SFLDG01138">
    <property type="entry name" value="C1.6.2:_Deoxy-d-mannose-octulo"/>
    <property type="match status" value="1"/>
</dbReference>
<evidence type="ECO:0000256" key="1">
    <source>
        <dbReference type="ARBA" id="ARBA00000898"/>
    </source>
</evidence>
<evidence type="ECO:0000256" key="8">
    <source>
        <dbReference type="ARBA" id="ARBA00022801"/>
    </source>
</evidence>
<keyword evidence="9 11" id="KW-0460">Magnesium</keyword>
<evidence type="ECO:0000256" key="4">
    <source>
        <dbReference type="ARBA" id="ARBA00011881"/>
    </source>
</evidence>
<dbReference type="InterPro" id="IPR023214">
    <property type="entry name" value="HAD_sf"/>
</dbReference>
<evidence type="ECO:0000313" key="13">
    <source>
        <dbReference type="EMBL" id="BBG30864.1"/>
    </source>
</evidence>
<dbReference type="InterPro" id="IPR036412">
    <property type="entry name" value="HAD-like_sf"/>
</dbReference>
<dbReference type="PANTHER" id="PTHR21485:SF3">
    <property type="entry name" value="N-ACYLNEURAMINATE CYTIDYLYLTRANSFERASE"/>
    <property type="match status" value="1"/>
</dbReference>
<comment type="cofactor">
    <cofactor evidence="2 11 12">
        <name>Mg(2+)</name>
        <dbReference type="ChEBI" id="CHEBI:18420"/>
    </cofactor>
</comment>
<comment type="catalytic activity">
    <reaction evidence="1 11">
        <text>3-deoxy-alpha-D-manno-2-octulosonate-8-phosphate + H2O = 3-deoxy-alpha-D-manno-oct-2-ulosonate + phosphate</text>
        <dbReference type="Rhea" id="RHEA:11500"/>
        <dbReference type="ChEBI" id="CHEBI:15377"/>
        <dbReference type="ChEBI" id="CHEBI:43474"/>
        <dbReference type="ChEBI" id="CHEBI:85985"/>
        <dbReference type="ChEBI" id="CHEBI:85986"/>
        <dbReference type="EC" id="3.1.3.45"/>
    </reaction>
</comment>
<evidence type="ECO:0000256" key="6">
    <source>
        <dbReference type="ARBA" id="ARBA00020092"/>
    </source>
</evidence>
<proteinExistence type="inferred from homology"/>
<evidence type="ECO:0000256" key="12">
    <source>
        <dbReference type="PIRSR" id="PIRSR006118-2"/>
    </source>
</evidence>
<dbReference type="GO" id="GO:0046872">
    <property type="term" value="F:metal ion binding"/>
    <property type="evidence" value="ECO:0007669"/>
    <property type="project" value="UniProtKB-UniRule"/>
</dbReference>
<dbReference type="STRING" id="1123510.GCA_000620025_00767"/>
<dbReference type="EMBL" id="AP018933">
    <property type="protein sequence ID" value="BBG30864.1"/>
    <property type="molecule type" value="Genomic_DNA"/>
</dbReference>
<evidence type="ECO:0000313" key="14">
    <source>
        <dbReference type="Proteomes" id="UP000267342"/>
    </source>
</evidence>
<dbReference type="GO" id="GO:0019143">
    <property type="term" value="F:3-deoxy-manno-octulosonate-8-phosphatase activity"/>
    <property type="evidence" value="ECO:0007669"/>
    <property type="project" value="UniProtKB-UniRule"/>
</dbReference>
<evidence type="ECO:0000256" key="10">
    <source>
        <dbReference type="ARBA" id="ARBA00031051"/>
    </source>
</evidence>
<keyword evidence="14" id="KW-1185">Reference proteome</keyword>
<sequence>MSLATGSMPPLPCDKRSTPFSADAFERARHIRLLVLDVDGVMTHGHLLYQADGQESKQFNTQDGLGLKLLEEHGIQMGIITGRCSPMVALRAKELGITHLEQGRHDKSTALKALADQLGLPLSACAYCGDDLPDIGAIVSAGLGVSVPNAPSYVREAADHVTGRAGGDGAVRELCELLLQAQGHWEGIMARYAGKSAEKKVPDFSG</sequence>
<keyword evidence="7 11" id="KW-0479">Metal-binding</keyword>
<evidence type="ECO:0000256" key="5">
    <source>
        <dbReference type="ARBA" id="ARBA00013066"/>
    </source>
</evidence>
<dbReference type="FunFam" id="3.40.50.1000:FF:000029">
    <property type="entry name" value="3-deoxy-D-manno-octulosonate 8-phosphate phosphatase KdsC"/>
    <property type="match status" value="1"/>
</dbReference>
<organism evidence="13 14">
    <name type="scientific">Zymobacter palmae</name>
    <dbReference type="NCBI Taxonomy" id="33074"/>
    <lineage>
        <taxon>Bacteria</taxon>
        <taxon>Pseudomonadati</taxon>
        <taxon>Pseudomonadota</taxon>
        <taxon>Gammaproteobacteria</taxon>
        <taxon>Oceanospirillales</taxon>
        <taxon>Halomonadaceae</taxon>
        <taxon>Zymobacter group</taxon>
        <taxon>Zymobacter</taxon>
    </lineage>
</organism>